<feature type="transmembrane region" description="Helical" evidence="1">
    <location>
        <begin position="88"/>
        <end position="107"/>
    </location>
</feature>
<feature type="transmembrane region" description="Helical" evidence="1">
    <location>
        <begin position="159"/>
        <end position="176"/>
    </location>
</feature>
<evidence type="ECO:0000313" key="3">
    <source>
        <dbReference type="Proteomes" id="UP000460435"/>
    </source>
</evidence>
<feature type="transmembrane region" description="Helical" evidence="1">
    <location>
        <begin position="301"/>
        <end position="321"/>
    </location>
</feature>
<sequence>MTGEHEKVPDLLTRPLLRREDPAWGTRVPWFASVLASGWVLVATLAMSALPGVAVWISDGADGPLSGPLRFGARLWLLSHRVGLDVDGAGFVFVPLGLTILFVLLMYRSGRWAAHQAGTATPKGIVMVVGPAVGLYAIGAGLLAAFASSGGVSSSPFEAAGWAGLWALGGFAVGVLHETGFDEVWLGRIAPEVRAALAGSAAAVAGLVLFGATLLVMSAAANSAQIGMLADALDAGPVGNIALALGGGAVVPNAMIWAASFALGPGFVVGTETVVAPAGVELGMVPALPVLGALPADLPGAVIWAVLAGPVAAGILAGVLVQRRLRPHEEPMSIVILAAGGAGAAAALGMSVLALLSGGSVGAARLSEVGPVPWEVAAMTFVAVGVPCMITAALLAWRQSAPE</sequence>
<feature type="transmembrane region" description="Helical" evidence="1">
    <location>
        <begin position="28"/>
        <end position="57"/>
    </location>
</feature>
<feature type="transmembrane region" description="Helical" evidence="1">
    <location>
        <begin position="197"/>
        <end position="221"/>
    </location>
</feature>
<dbReference type="Proteomes" id="UP000460435">
    <property type="component" value="Unassembled WGS sequence"/>
</dbReference>
<keyword evidence="1" id="KW-0472">Membrane</keyword>
<feature type="transmembrane region" description="Helical" evidence="1">
    <location>
        <begin position="275"/>
        <end position="295"/>
    </location>
</feature>
<comment type="caution">
    <text evidence="2">The sequence shown here is derived from an EMBL/GenBank/DDBJ whole genome shotgun (WGS) entry which is preliminary data.</text>
</comment>
<keyword evidence="1" id="KW-0812">Transmembrane</keyword>
<dbReference type="EMBL" id="WLZY01000005">
    <property type="protein sequence ID" value="NDL58465.1"/>
    <property type="molecule type" value="Genomic_DNA"/>
</dbReference>
<dbReference type="InterPro" id="IPR045931">
    <property type="entry name" value="DUF6350"/>
</dbReference>
<reference evidence="2 3" key="1">
    <citation type="submission" date="2019-11" db="EMBL/GenBank/DDBJ databases">
        <authorList>
            <person name="Li X.-J."/>
            <person name="Feng X.-M."/>
        </authorList>
    </citation>
    <scope>NUCLEOTIDE SEQUENCE [LARGE SCALE GENOMIC DNA]</scope>
    <source>
        <strain evidence="2 3">XMNu-373</strain>
    </source>
</reference>
<feature type="transmembrane region" description="Helical" evidence="1">
    <location>
        <begin position="333"/>
        <end position="356"/>
    </location>
</feature>
<evidence type="ECO:0000256" key="1">
    <source>
        <dbReference type="SAM" id="Phobius"/>
    </source>
</evidence>
<protein>
    <submittedName>
        <fullName evidence="2">Uncharacterized protein</fullName>
    </submittedName>
</protein>
<name>A0A7K3M5E6_9ACTN</name>
<keyword evidence="3" id="KW-1185">Reference proteome</keyword>
<feature type="transmembrane region" description="Helical" evidence="1">
    <location>
        <begin position="241"/>
        <end position="263"/>
    </location>
</feature>
<feature type="transmembrane region" description="Helical" evidence="1">
    <location>
        <begin position="376"/>
        <end position="397"/>
    </location>
</feature>
<evidence type="ECO:0000313" key="2">
    <source>
        <dbReference type="EMBL" id="NDL58465.1"/>
    </source>
</evidence>
<dbReference type="AlphaFoldDB" id="A0A7K3M5E6"/>
<keyword evidence="1" id="KW-1133">Transmembrane helix</keyword>
<proteinExistence type="predicted"/>
<dbReference type="Pfam" id="PF19877">
    <property type="entry name" value="DUF6350"/>
    <property type="match status" value="1"/>
</dbReference>
<accession>A0A7K3M5E6</accession>
<feature type="transmembrane region" description="Helical" evidence="1">
    <location>
        <begin position="128"/>
        <end position="147"/>
    </location>
</feature>
<organism evidence="2 3">
    <name type="scientific">Phytoactinopolyspora mesophila</name>
    <dbReference type="NCBI Taxonomy" id="2650750"/>
    <lineage>
        <taxon>Bacteria</taxon>
        <taxon>Bacillati</taxon>
        <taxon>Actinomycetota</taxon>
        <taxon>Actinomycetes</taxon>
        <taxon>Jiangellales</taxon>
        <taxon>Jiangellaceae</taxon>
        <taxon>Phytoactinopolyspora</taxon>
    </lineage>
</organism>
<dbReference type="RefSeq" id="WP_162451170.1">
    <property type="nucleotide sequence ID" value="NZ_WLZY01000005.1"/>
</dbReference>
<gene>
    <name evidence="2" type="ORF">F7O44_15455</name>
</gene>